<evidence type="ECO:0000256" key="5">
    <source>
        <dbReference type="PIRSR" id="PIRSR036289-51"/>
    </source>
</evidence>
<dbReference type="GO" id="GO:0016757">
    <property type="term" value="F:glycosyltransferase activity"/>
    <property type="evidence" value="ECO:0007669"/>
    <property type="project" value="UniProtKB-KW"/>
</dbReference>
<evidence type="ECO:0000313" key="9">
    <source>
        <dbReference type="EMBL" id="TBX37686.1"/>
    </source>
</evidence>
<name>A0A4Q9Y004_9LACO</name>
<evidence type="ECO:0000313" key="10">
    <source>
        <dbReference type="Proteomes" id="UP000292648"/>
    </source>
</evidence>
<keyword evidence="2" id="KW-0328">Glycosyltransferase</keyword>
<dbReference type="SUPFAM" id="SSF74650">
    <property type="entry name" value="Galactose mutarotase-like"/>
    <property type="match status" value="1"/>
</dbReference>
<gene>
    <name evidence="9" type="ORF">EUZ87_14995</name>
</gene>
<dbReference type="Pfam" id="PF03636">
    <property type="entry name" value="Glyco_hydro_65N"/>
    <property type="match status" value="1"/>
</dbReference>
<evidence type="ECO:0000259" key="6">
    <source>
        <dbReference type="Pfam" id="PF03632"/>
    </source>
</evidence>
<sequence>MQIDKLTLKDVATTNRQYLETIFSLGDGHMGVRDSVPFTSNQQATLPVMLINGFYATNPITYGESAYGYAKNHQTIISLTSPRYLDFATEKTSSEIPGDWDMMVDDAVLDFDTGVLTEKFQIVTCDHHHFELVVKSMIALDNSHQLFLNYELTSLDYTGALRFTRSIIHDLTATTADADDPRVAQRQSGLTNQFIPADRQQQIEWQTLVASTHQQITQRDWLTSFPTGFEVYDDHAGFHGSGTIEVQTTLSWSFTRQISEINQALPDTITSWTNDIVDRNRQILTDFWQQSRVQISDKKLQTGIQYNLFQLFQSAGRNGLTNIAAKGITGPGYEGHYFWDTEMYMLPFFIYTQPQIAKQLLHYRFSILPQARERARSLGVTRGALYAWRTINGEEASAYFPAGTAQYHINADIAHTVKLYFDVTNDQNFLREQGAVVVLETARFWLQFGSWQQRDGRSQFCLYKVTGPDEYTALVDNNYYTNRMAKENMAFAAWLLENHYIDGDADEQAQFTKASTNMYLPYDQEQQVTAQDDNSPKMPVWPFATTAATQYPLLLHYHPLMIYRHRVNKQADTLLAEMLFPEDQALEQLRRDYEYYEPITTHDSSLSRSIFSILASRLDDHDKAFSYYMDTSLMDLVDLQGNAKDGLHEANLGGSWLGLTYGFAGMYVADGKLHITNHLPTQITHLSYRLRFRGRVMEIQLQQGCTKVQIITGRPLTMVVDGQQREIALESVANSKSS</sequence>
<dbReference type="Pfam" id="PF03633">
    <property type="entry name" value="Glyco_hydro_65C"/>
    <property type="match status" value="1"/>
</dbReference>
<reference evidence="9 10" key="1">
    <citation type="submission" date="2019-01" db="EMBL/GenBank/DDBJ databases">
        <title>Draft genome sequence of Lactobacillus paraplantarum OSY-TC318, a Producer of the novel lantibiotic Paraplantaracin TC318.</title>
        <authorList>
            <person name="Hussein W.E."/>
            <person name="Huang E."/>
            <person name="Yousef A.E."/>
        </authorList>
    </citation>
    <scope>NUCLEOTIDE SEQUENCE [LARGE SCALE GENOMIC DNA]</scope>
    <source>
        <strain evidence="9 10">OSY-TC318</strain>
    </source>
</reference>
<comment type="similarity">
    <text evidence="1">Belongs to the glycosyl hydrolase 65 family.</text>
</comment>
<dbReference type="EMBL" id="SEHH01000136">
    <property type="protein sequence ID" value="TBX37686.1"/>
    <property type="molecule type" value="Genomic_DNA"/>
</dbReference>
<keyword evidence="9" id="KW-0378">Hydrolase</keyword>
<accession>A0A4Q9Y004</accession>
<evidence type="ECO:0000256" key="4">
    <source>
        <dbReference type="PIRSR" id="PIRSR036289-50"/>
    </source>
</evidence>
<feature type="domain" description="Glycoside hydrolase family 65 C-terminal" evidence="7">
    <location>
        <begin position="666"/>
        <end position="724"/>
    </location>
</feature>
<dbReference type="InterPro" id="IPR008928">
    <property type="entry name" value="6-hairpin_glycosidase_sf"/>
</dbReference>
<evidence type="ECO:0000259" key="7">
    <source>
        <dbReference type="Pfam" id="PF03633"/>
    </source>
</evidence>
<proteinExistence type="inferred from homology"/>
<dbReference type="AlphaFoldDB" id="A0A4Q9Y004"/>
<keyword evidence="3" id="KW-0808">Transferase</keyword>
<dbReference type="SUPFAM" id="SSF48208">
    <property type="entry name" value="Six-hairpin glycosidases"/>
    <property type="match status" value="1"/>
</dbReference>
<feature type="domain" description="Glycoside hydrolase family 65 N-terminal" evidence="8">
    <location>
        <begin position="16"/>
        <end position="213"/>
    </location>
</feature>
<feature type="domain" description="Glycoside hydrolase family 65 central catalytic" evidence="6">
    <location>
        <begin position="305"/>
        <end position="656"/>
    </location>
</feature>
<dbReference type="PIRSF" id="PIRSF036289">
    <property type="entry name" value="Glycosyl_hydrolase_malt_phosph"/>
    <property type="match status" value="1"/>
</dbReference>
<dbReference type="InterPro" id="IPR017045">
    <property type="entry name" value="Malt_Pase/Glycosyl_Hdrlase"/>
</dbReference>
<evidence type="ECO:0000256" key="2">
    <source>
        <dbReference type="ARBA" id="ARBA00022676"/>
    </source>
</evidence>
<evidence type="ECO:0000256" key="1">
    <source>
        <dbReference type="ARBA" id="ARBA00006768"/>
    </source>
</evidence>
<dbReference type="GO" id="GO:0030246">
    <property type="term" value="F:carbohydrate binding"/>
    <property type="evidence" value="ECO:0007669"/>
    <property type="project" value="InterPro"/>
</dbReference>
<dbReference type="InterPro" id="IPR011013">
    <property type="entry name" value="Gal_mutarotase_sf_dom"/>
</dbReference>
<dbReference type="InterPro" id="IPR037018">
    <property type="entry name" value="GH65_N"/>
</dbReference>
<dbReference type="Proteomes" id="UP000292648">
    <property type="component" value="Unassembled WGS sequence"/>
</dbReference>
<dbReference type="PANTHER" id="PTHR11051:SF8">
    <property type="entry name" value="PROTEIN-GLUCOSYLGALACTOSYLHYDROXYLYSINE GLUCOSIDASE"/>
    <property type="match status" value="1"/>
</dbReference>
<dbReference type="GO" id="GO:0005975">
    <property type="term" value="P:carbohydrate metabolic process"/>
    <property type="evidence" value="ECO:0007669"/>
    <property type="project" value="InterPro"/>
</dbReference>
<dbReference type="InterPro" id="IPR005194">
    <property type="entry name" value="Glyco_hydro_65_C"/>
</dbReference>
<dbReference type="Gene3D" id="2.60.420.10">
    <property type="entry name" value="Maltose phosphorylase, domain 3"/>
    <property type="match status" value="1"/>
</dbReference>
<evidence type="ECO:0000259" key="8">
    <source>
        <dbReference type="Pfam" id="PF03636"/>
    </source>
</evidence>
<dbReference type="Gene3D" id="2.70.98.40">
    <property type="entry name" value="Glycoside hydrolase, family 65, N-terminal domain"/>
    <property type="match status" value="1"/>
</dbReference>
<protein>
    <submittedName>
        <fullName evidence="9">Glycoside hydrolase family 65 protein</fullName>
    </submittedName>
</protein>
<dbReference type="Gene3D" id="1.50.10.10">
    <property type="match status" value="1"/>
</dbReference>
<dbReference type="GO" id="GO:0004553">
    <property type="term" value="F:hydrolase activity, hydrolyzing O-glycosyl compounds"/>
    <property type="evidence" value="ECO:0007669"/>
    <property type="project" value="TreeGrafter"/>
</dbReference>
<feature type="binding site" evidence="5">
    <location>
        <begin position="339"/>
        <end position="340"/>
    </location>
    <ligand>
        <name>substrate</name>
    </ligand>
</feature>
<comment type="caution">
    <text evidence="9">The sequence shown here is derived from an EMBL/GenBank/DDBJ whole genome shotgun (WGS) entry which is preliminary data.</text>
</comment>
<dbReference type="Pfam" id="PF03632">
    <property type="entry name" value="Glyco_hydro_65m"/>
    <property type="match status" value="1"/>
</dbReference>
<feature type="binding site" evidence="5">
    <location>
        <begin position="569"/>
        <end position="570"/>
    </location>
    <ligand>
        <name>substrate</name>
    </ligand>
</feature>
<dbReference type="InterPro" id="IPR012341">
    <property type="entry name" value="6hp_glycosidase-like_sf"/>
</dbReference>
<dbReference type="PANTHER" id="PTHR11051">
    <property type="entry name" value="GLYCOSYL HYDROLASE-RELATED"/>
    <property type="match status" value="1"/>
</dbReference>
<dbReference type="InterPro" id="IPR005195">
    <property type="entry name" value="Glyco_hydro_65_M"/>
</dbReference>
<feature type="active site" description="Proton donor" evidence="4">
    <location>
        <position position="470"/>
    </location>
</feature>
<organism evidence="9 10">
    <name type="scientific">Lactiplantibacillus paraplantarum</name>
    <dbReference type="NCBI Taxonomy" id="60520"/>
    <lineage>
        <taxon>Bacteria</taxon>
        <taxon>Bacillati</taxon>
        <taxon>Bacillota</taxon>
        <taxon>Bacilli</taxon>
        <taxon>Lactobacillales</taxon>
        <taxon>Lactobacillaceae</taxon>
        <taxon>Lactiplantibacillus</taxon>
    </lineage>
</organism>
<dbReference type="InterPro" id="IPR005196">
    <property type="entry name" value="Glyco_hydro_65_N"/>
</dbReference>
<evidence type="ECO:0000256" key="3">
    <source>
        <dbReference type="ARBA" id="ARBA00022679"/>
    </source>
</evidence>